<sequence>MDGIWDDGEWISLEEINRQLCDEENNNEPDFFIEKLIHVSAFYQSLYGSSLIPHSFLEKHLERIISEEVEDRDILTETDANRIKNQLELYKENNFEPTLTDIDVNYVSLLHLAEEYHEILNFDSEDNYEDPKNLHTEYLPIYGELGESYASHRFGINLHPPMHKAQMVRCKQC</sequence>
<protein>
    <submittedName>
        <fullName evidence="1">Uncharacterized protein</fullName>
    </submittedName>
</protein>
<name>A0A2S7U5Q0_9BACT</name>
<dbReference type="AlphaFoldDB" id="A0A2S7U5Q0"/>
<dbReference type="OrthoDB" id="3078657at2"/>
<comment type="caution">
    <text evidence="1">The sequence shown here is derived from an EMBL/GenBank/DDBJ whole genome shotgun (WGS) entry which is preliminary data.</text>
</comment>
<reference evidence="1 2" key="1">
    <citation type="submission" date="2016-12" db="EMBL/GenBank/DDBJ databases">
        <title>Study of bacterial adaptation to deep sea.</title>
        <authorList>
            <person name="Song J."/>
            <person name="Yoshizawa S."/>
            <person name="Kogure K."/>
        </authorList>
    </citation>
    <scope>NUCLEOTIDE SEQUENCE [LARGE SCALE GENOMIC DNA]</scope>
    <source>
        <strain evidence="1 2">SAORIC-165</strain>
    </source>
</reference>
<gene>
    <name evidence="1" type="ORF">BSZ32_16015</name>
</gene>
<dbReference type="RefSeq" id="WP_105044353.1">
    <property type="nucleotide sequence ID" value="NZ_MQWA01000001.1"/>
</dbReference>
<evidence type="ECO:0000313" key="1">
    <source>
        <dbReference type="EMBL" id="PQJ29837.1"/>
    </source>
</evidence>
<dbReference type="Proteomes" id="UP000239907">
    <property type="component" value="Unassembled WGS sequence"/>
</dbReference>
<organism evidence="1 2">
    <name type="scientific">Rubritalea profundi</name>
    <dbReference type="NCBI Taxonomy" id="1658618"/>
    <lineage>
        <taxon>Bacteria</taxon>
        <taxon>Pseudomonadati</taxon>
        <taxon>Verrucomicrobiota</taxon>
        <taxon>Verrucomicrobiia</taxon>
        <taxon>Verrucomicrobiales</taxon>
        <taxon>Rubritaleaceae</taxon>
        <taxon>Rubritalea</taxon>
    </lineage>
</organism>
<evidence type="ECO:0000313" key="2">
    <source>
        <dbReference type="Proteomes" id="UP000239907"/>
    </source>
</evidence>
<keyword evidence="2" id="KW-1185">Reference proteome</keyword>
<dbReference type="EMBL" id="MQWA01000001">
    <property type="protein sequence ID" value="PQJ29837.1"/>
    <property type="molecule type" value="Genomic_DNA"/>
</dbReference>
<proteinExistence type="predicted"/>
<accession>A0A2S7U5Q0</accession>